<feature type="region of interest" description="Disordered" evidence="1">
    <location>
        <begin position="158"/>
        <end position="187"/>
    </location>
</feature>
<feature type="domain" description="Calcineurin-like phosphoesterase" evidence="2">
    <location>
        <begin position="61"/>
        <end position="269"/>
    </location>
</feature>
<evidence type="ECO:0000259" key="2">
    <source>
        <dbReference type="Pfam" id="PF00149"/>
    </source>
</evidence>
<dbReference type="Gene3D" id="3.60.21.10">
    <property type="match status" value="1"/>
</dbReference>
<comment type="caution">
    <text evidence="3">The sequence shown here is derived from an EMBL/GenBank/DDBJ whole genome shotgun (WGS) entry which is preliminary data.</text>
</comment>
<feature type="compositionally biased region" description="Low complexity" evidence="1">
    <location>
        <begin position="164"/>
        <end position="187"/>
    </location>
</feature>
<organism evidence="3 4">
    <name type="scientific">Delitschia confertaspora ATCC 74209</name>
    <dbReference type="NCBI Taxonomy" id="1513339"/>
    <lineage>
        <taxon>Eukaryota</taxon>
        <taxon>Fungi</taxon>
        <taxon>Dikarya</taxon>
        <taxon>Ascomycota</taxon>
        <taxon>Pezizomycotina</taxon>
        <taxon>Dothideomycetes</taxon>
        <taxon>Pleosporomycetidae</taxon>
        <taxon>Pleosporales</taxon>
        <taxon>Delitschiaceae</taxon>
        <taxon>Delitschia</taxon>
    </lineage>
</organism>
<dbReference type="CDD" id="cd07379">
    <property type="entry name" value="MPP_239FB"/>
    <property type="match status" value="1"/>
</dbReference>
<evidence type="ECO:0000313" key="4">
    <source>
        <dbReference type="Proteomes" id="UP000799536"/>
    </source>
</evidence>
<accession>A0A9P4MU93</accession>
<dbReference type="Pfam" id="PF00149">
    <property type="entry name" value="Metallophos"/>
    <property type="match status" value="1"/>
</dbReference>
<dbReference type="PANTHER" id="PTHR12905">
    <property type="entry name" value="METALLOPHOSPHOESTERASE"/>
    <property type="match status" value="1"/>
</dbReference>
<dbReference type="PANTHER" id="PTHR12905:SF18">
    <property type="entry name" value="ESTER HYDROLASE, PUTATIVE (AFU_ORTHOLOGUE AFUA_4G03130)-RELATED"/>
    <property type="match status" value="1"/>
</dbReference>
<dbReference type="SUPFAM" id="SSF56300">
    <property type="entry name" value="Metallo-dependent phosphatases"/>
    <property type="match status" value="1"/>
</dbReference>
<dbReference type="InterPro" id="IPR051693">
    <property type="entry name" value="UPF0046_metallophosphoest"/>
</dbReference>
<dbReference type="GO" id="GO:0016787">
    <property type="term" value="F:hydrolase activity"/>
    <property type="evidence" value="ECO:0007669"/>
    <property type="project" value="InterPro"/>
</dbReference>
<name>A0A9P4MU93_9PLEO</name>
<protein>
    <submittedName>
        <fullName evidence="3">Metallo-dependent phosphatase</fullName>
    </submittedName>
</protein>
<evidence type="ECO:0000256" key="1">
    <source>
        <dbReference type="SAM" id="MobiDB-lite"/>
    </source>
</evidence>
<gene>
    <name evidence="3" type="ORF">GQ43DRAFT_438858</name>
</gene>
<keyword evidence="4" id="KW-1185">Reference proteome</keyword>
<evidence type="ECO:0000313" key="3">
    <source>
        <dbReference type="EMBL" id="KAF2203406.1"/>
    </source>
</evidence>
<dbReference type="InterPro" id="IPR004843">
    <property type="entry name" value="Calcineurin-like_PHP"/>
</dbReference>
<dbReference type="InterPro" id="IPR029052">
    <property type="entry name" value="Metallo-depent_PP-like"/>
</dbReference>
<sequence length="356" mass="39343">MVLSTLSKWSPLPQAPPPFEPASFPYLLLTSGPLKLLLYHLYHLSTYLRTPLSSVFEPRVRVVCISDTHELTLDEGKLPGGDILIHAGDLTNSGSIQEIQKQVDWLNSLPHRHVVVIAGNHDTYLDPRTRPSLPEDQRTGSINWQRVHYLQHSSLTLKISPQRPTSSSSQDPLLSSSSSSSSPSTRTLRLYGAPQIPACGPQSTFAFQYPSDADAWSETVPANTDILITHTPPKCHLDLTLPDGLGCKHLMVEVQRVKPVLHVFGHVHWGAGTTVCWWDGCLDAYRKGMDVGIGWTWGLLSPTLWWSLGKLVFSGLKELAWDKVWGGQRRSTVMVNAAQMKGNTGKLGNPVQVVDI</sequence>
<dbReference type="Proteomes" id="UP000799536">
    <property type="component" value="Unassembled WGS sequence"/>
</dbReference>
<proteinExistence type="predicted"/>
<dbReference type="OrthoDB" id="630188at2759"/>
<dbReference type="AlphaFoldDB" id="A0A9P4MU93"/>
<dbReference type="EMBL" id="ML993904">
    <property type="protein sequence ID" value="KAF2203406.1"/>
    <property type="molecule type" value="Genomic_DNA"/>
</dbReference>
<reference evidence="3" key="1">
    <citation type="journal article" date="2020" name="Stud. Mycol.">
        <title>101 Dothideomycetes genomes: a test case for predicting lifestyles and emergence of pathogens.</title>
        <authorList>
            <person name="Haridas S."/>
            <person name="Albert R."/>
            <person name="Binder M."/>
            <person name="Bloem J."/>
            <person name="Labutti K."/>
            <person name="Salamov A."/>
            <person name="Andreopoulos B."/>
            <person name="Baker S."/>
            <person name="Barry K."/>
            <person name="Bills G."/>
            <person name="Bluhm B."/>
            <person name="Cannon C."/>
            <person name="Castanera R."/>
            <person name="Culley D."/>
            <person name="Daum C."/>
            <person name="Ezra D."/>
            <person name="Gonzalez J."/>
            <person name="Henrissat B."/>
            <person name="Kuo A."/>
            <person name="Liang C."/>
            <person name="Lipzen A."/>
            <person name="Lutzoni F."/>
            <person name="Magnuson J."/>
            <person name="Mondo S."/>
            <person name="Nolan M."/>
            <person name="Ohm R."/>
            <person name="Pangilinan J."/>
            <person name="Park H.-J."/>
            <person name="Ramirez L."/>
            <person name="Alfaro M."/>
            <person name="Sun H."/>
            <person name="Tritt A."/>
            <person name="Yoshinaga Y."/>
            <person name="Zwiers L.-H."/>
            <person name="Turgeon B."/>
            <person name="Goodwin S."/>
            <person name="Spatafora J."/>
            <person name="Crous P."/>
            <person name="Grigoriev I."/>
        </authorList>
    </citation>
    <scope>NUCLEOTIDE SEQUENCE</scope>
    <source>
        <strain evidence="3">ATCC 74209</strain>
    </source>
</reference>